<dbReference type="EMBL" id="JAMFTQ010000002">
    <property type="protein sequence ID" value="MCP1387041.1"/>
    <property type="molecule type" value="Genomic_DNA"/>
</dbReference>
<keyword evidence="5" id="KW-1185">Reference proteome</keyword>
<feature type="domain" description="WYL" evidence="1">
    <location>
        <begin position="143"/>
        <end position="205"/>
    </location>
</feature>
<evidence type="ECO:0000313" key="4">
    <source>
        <dbReference type="EMBL" id="MCP1387041.1"/>
    </source>
</evidence>
<accession>A0ABT1FZ89</accession>
<dbReference type="Pfam" id="PF19187">
    <property type="entry name" value="HTH_PafC"/>
    <property type="match status" value="1"/>
</dbReference>
<reference evidence="4" key="1">
    <citation type="submission" date="2022-05" db="EMBL/GenBank/DDBJ databases">
        <title>Corynebacterium sp. TA-R-1 sp. nov., isolated from human feces.</title>
        <authorList>
            <person name="Shamsuzzaman M."/>
            <person name="Dahal R.H."/>
        </authorList>
    </citation>
    <scope>NUCLEOTIDE SEQUENCE</scope>
    <source>
        <strain evidence="4">TA-R-1</strain>
    </source>
</reference>
<dbReference type="PIRSF" id="PIRSF016838">
    <property type="entry name" value="PafC"/>
    <property type="match status" value="1"/>
</dbReference>
<dbReference type="InterPro" id="IPR028349">
    <property type="entry name" value="PafC-like"/>
</dbReference>
<dbReference type="PROSITE" id="PS52050">
    <property type="entry name" value="WYL"/>
    <property type="match status" value="1"/>
</dbReference>
<dbReference type="InterPro" id="IPR051534">
    <property type="entry name" value="CBASS_pafABC_assoc_protein"/>
</dbReference>
<dbReference type="PANTHER" id="PTHR34580:SF1">
    <property type="entry name" value="PROTEIN PAFC"/>
    <property type="match status" value="1"/>
</dbReference>
<evidence type="ECO:0000259" key="1">
    <source>
        <dbReference type="Pfam" id="PF13280"/>
    </source>
</evidence>
<dbReference type="Proteomes" id="UP001204000">
    <property type="component" value="Unassembled WGS sequence"/>
</dbReference>
<feature type="domain" description="WCX" evidence="3">
    <location>
        <begin position="266"/>
        <end position="310"/>
    </location>
</feature>
<dbReference type="InterPro" id="IPR026881">
    <property type="entry name" value="WYL_dom"/>
</dbReference>
<comment type="caution">
    <text evidence="4">The sequence shown here is derived from an EMBL/GenBank/DDBJ whole genome shotgun (WGS) entry which is preliminary data.</text>
</comment>
<dbReference type="Pfam" id="PF25583">
    <property type="entry name" value="WCX"/>
    <property type="match status" value="1"/>
</dbReference>
<name>A0ABT1FZ89_9CORY</name>
<evidence type="ECO:0000259" key="3">
    <source>
        <dbReference type="Pfam" id="PF25583"/>
    </source>
</evidence>
<dbReference type="PANTHER" id="PTHR34580">
    <property type="match status" value="1"/>
</dbReference>
<evidence type="ECO:0000259" key="2">
    <source>
        <dbReference type="Pfam" id="PF19187"/>
    </source>
</evidence>
<evidence type="ECO:0000313" key="5">
    <source>
        <dbReference type="Proteomes" id="UP001204000"/>
    </source>
</evidence>
<dbReference type="Pfam" id="PF13280">
    <property type="entry name" value="WYL"/>
    <property type="match status" value="1"/>
</dbReference>
<sequence length="317" mass="34938">MSEKAERRQRVVRILNLLAYVGKHPNSTVMEMARDLGSDPVQVREDLDVLHLSGVGKHAGEMIDLEHDWTKVTIIDSQGLDKPLRLTPTEANALLLLLESLETMPGLVDSNAAASAADKIRAVTLGGTVGDPRYEVSDGTPAIIAQALGEGRQLELTYYSVTSDTTSTRTVSPIDTFHSNGQTYLRALDNGEVKHFRFDRIRGAELLDDRITPQASASSAFDPADPFHFSAAEVAALKIRRDAAWLADYWDLELDADDVESLSDPQVEWVRATLRYGSGDWLVRFCLGQADRVVLVEPKELADEVQRRASLAIDTLL</sequence>
<dbReference type="RefSeq" id="WP_253575996.1">
    <property type="nucleotide sequence ID" value="NZ_JAMFTQ010000002.1"/>
</dbReference>
<gene>
    <name evidence="4" type="ORF">M5J20_02390</name>
</gene>
<proteinExistence type="predicted"/>
<feature type="domain" description="PafC HTH" evidence="2">
    <location>
        <begin position="9"/>
        <end position="122"/>
    </location>
</feature>
<organism evidence="4 5">
    <name type="scientific">Corynebacterium stercoris</name>
    <dbReference type="NCBI Taxonomy" id="2943490"/>
    <lineage>
        <taxon>Bacteria</taxon>
        <taxon>Bacillati</taxon>
        <taxon>Actinomycetota</taxon>
        <taxon>Actinomycetes</taxon>
        <taxon>Mycobacteriales</taxon>
        <taxon>Corynebacteriaceae</taxon>
        <taxon>Corynebacterium</taxon>
    </lineage>
</organism>
<dbReference type="InterPro" id="IPR043839">
    <property type="entry name" value="PafC_HTH"/>
</dbReference>
<protein>
    <submittedName>
        <fullName evidence="4">WYL domain-containing protein</fullName>
    </submittedName>
</protein>
<dbReference type="InterPro" id="IPR057727">
    <property type="entry name" value="WCX_dom"/>
</dbReference>